<sequence length="92" mass="10191">MSSLLEIVELANGEIVLRHADGDGRPLINIRFTNESEMVSATARLEVAKAMIQAGMATFAEIVENQEEEAVFQAEEVYEGSEQELSREVVLH</sequence>
<name>A0ABN8EHC9_9GAMM</name>
<evidence type="ECO:0000313" key="1">
    <source>
        <dbReference type="EMBL" id="CAH0989981.1"/>
    </source>
</evidence>
<dbReference type="EMBL" id="CAKLPX010000001">
    <property type="protein sequence ID" value="CAH0989981.1"/>
    <property type="molecule type" value="Genomic_DNA"/>
</dbReference>
<dbReference type="Proteomes" id="UP000838100">
    <property type="component" value="Unassembled WGS sequence"/>
</dbReference>
<reference evidence="1" key="1">
    <citation type="submission" date="2021-12" db="EMBL/GenBank/DDBJ databases">
        <authorList>
            <person name="Rodrigo-Torres L."/>
            <person name="Arahal R. D."/>
            <person name="Lucena T."/>
        </authorList>
    </citation>
    <scope>NUCLEOTIDE SEQUENCE</scope>
    <source>
        <strain evidence="1">CECT 8267</strain>
    </source>
</reference>
<evidence type="ECO:0008006" key="3">
    <source>
        <dbReference type="Google" id="ProtNLM"/>
    </source>
</evidence>
<keyword evidence="2" id="KW-1185">Reference proteome</keyword>
<proteinExistence type="predicted"/>
<gene>
    <name evidence="1" type="ORF">SIN8267_00058</name>
</gene>
<organism evidence="1 2">
    <name type="scientific">Sinobacterium norvegicum</name>
    <dbReference type="NCBI Taxonomy" id="1641715"/>
    <lineage>
        <taxon>Bacteria</taxon>
        <taxon>Pseudomonadati</taxon>
        <taxon>Pseudomonadota</taxon>
        <taxon>Gammaproteobacteria</taxon>
        <taxon>Cellvibrionales</taxon>
        <taxon>Spongiibacteraceae</taxon>
        <taxon>Sinobacterium</taxon>
    </lineage>
</organism>
<evidence type="ECO:0000313" key="2">
    <source>
        <dbReference type="Proteomes" id="UP000838100"/>
    </source>
</evidence>
<dbReference type="RefSeq" id="WP_237442684.1">
    <property type="nucleotide sequence ID" value="NZ_CAKLPX010000001.1"/>
</dbReference>
<accession>A0ABN8EHC9</accession>
<protein>
    <recommendedName>
        <fullName evidence="3">DUF2694 domain-containing protein</fullName>
    </recommendedName>
</protein>
<comment type="caution">
    <text evidence="1">The sequence shown here is derived from an EMBL/GenBank/DDBJ whole genome shotgun (WGS) entry which is preliminary data.</text>
</comment>